<sequence>MSLTLTDHARVRMNQRAFRGTDLDLILTVGTTTRDGVLLRAQDVQRAIEIRKREIARLQRLAGAYVVVAGEKVVTAYRPSRRRQSRVLDQA</sequence>
<protein>
    <recommendedName>
        <fullName evidence="3">DUF4258 domain-containing protein</fullName>
    </recommendedName>
</protein>
<gene>
    <name evidence="1" type="ORF">N825_28820</name>
</gene>
<evidence type="ECO:0000313" key="2">
    <source>
        <dbReference type="Proteomes" id="UP000019486"/>
    </source>
</evidence>
<dbReference type="AlphaFoldDB" id="W9GV12"/>
<dbReference type="EMBL" id="AVFL01000047">
    <property type="protein sequence ID" value="EWY36277.1"/>
    <property type="molecule type" value="Genomic_DNA"/>
</dbReference>
<evidence type="ECO:0000313" key="1">
    <source>
        <dbReference type="EMBL" id="EWY36277.1"/>
    </source>
</evidence>
<dbReference type="STRING" id="1385369.N825_28820"/>
<dbReference type="Proteomes" id="UP000019486">
    <property type="component" value="Unassembled WGS sequence"/>
</dbReference>
<organism evidence="1 2">
    <name type="scientific">Skermanella stibiiresistens SB22</name>
    <dbReference type="NCBI Taxonomy" id="1385369"/>
    <lineage>
        <taxon>Bacteria</taxon>
        <taxon>Pseudomonadati</taxon>
        <taxon>Pseudomonadota</taxon>
        <taxon>Alphaproteobacteria</taxon>
        <taxon>Rhodospirillales</taxon>
        <taxon>Azospirillaceae</taxon>
        <taxon>Skermanella</taxon>
    </lineage>
</organism>
<reference evidence="1 2" key="1">
    <citation type="submission" date="2013-08" db="EMBL/GenBank/DDBJ databases">
        <title>The genome sequence of Skermanella stibiiresistens.</title>
        <authorList>
            <person name="Zhu W."/>
            <person name="Wang G."/>
        </authorList>
    </citation>
    <scope>NUCLEOTIDE SEQUENCE [LARGE SCALE GENOMIC DNA]</scope>
    <source>
        <strain evidence="1 2">SB22</strain>
    </source>
</reference>
<keyword evidence="2" id="KW-1185">Reference proteome</keyword>
<accession>W9GV12</accession>
<proteinExistence type="predicted"/>
<comment type="caution">
    <text evidence="1">The sequence shown here is derived from an EMBL/GenBank/DDBJ whole genome shotgun (WGS) entry which is preliminary data.</text>
</comment>
<name>W9GV12_9PROT</name>
<evidence type="ECO:0008006" key="3">
    <source>
        <dbReference type="Google" id="ProtNLM"/>
    </source>
</evidence>